<protein>
    <recommendedName>
        <fullName evidence="16">UDP-N-acetylenolpyruvoylglucosamine reductase</fullName>
        <ecNumber evidence="16">1.3.1.98</ecNumber>
    </recommendedName>
    <alternativeName>
        <fullName evidence="16">UDP-N-acetylmuramate dehydrogenase</fullName>
    </alternativeName>
</protein>
<dbReference type="Gene3D" id="3.30.465.10">
    <property type="match status" value="1"/>
</dbReference>
<evidence type="ECO:0000256" key="12">
    <source>
        <dbReference type="ARBA" id="ARBA00023002"/>
    </source>
</evidence>
<dbReference type="Pfam" id="PF01565">
    <property type="entry name" value="FAD_binding_4"/>
    <property type="match status" value="1"/>
</dbReference>
<dbReference type="SUPFAM" id="SSF56194">
    <property type="entry name" value="Uridine diphospho-N-Acetylenolpyruvylglucosamine reductase, MurB, C-terminal domain"/>
    <property type="match status" value="1"/>
</dbReference>
<dbReference type="RefSeq" id="WP_098922320.1">
    <property type="nucleotide sequence ID" value="NZ_CP023819.1"/>
</dbReference>
<dbReference type="InterPro" id="IPR006094">
    <property type="entry name" value="Oxid_FAD_bind_N"/>
</dbReference>
<dbReference type="PROSITE" id="PS51387">
    <property type="entry name" value="FAD_PCMH"/>
    <property type="match status" value="1"/>
</dbReference>
<comment type="pathway">
    <text evidence="4 16">Cell wall biogenesis; peptidoglycan biosynthesis.</text>
</comment>
<evidence type="ECO:0000256" key="1">
    <source>
        <dbReference type="ARBA" id="ARBA00001974"/>
    </source>
</evidence>
<evidence type="ECO:0000256" key="9">
    <source>
        <dbReference type="ARBA" id="ARBA00022857"/>
    </source>
</evidence>
<evidence type="ECO:0000256" key="2">
    <source>
        <dbReference type="ARBA" id="ARBA00003921"/>
    </source>
</evidence>
<dbReference type="Gene3D" id="3.90.78.10">
    <property type="entry name" value="UDP-N-acetylenolpyruvoylglucosamine reductase, C-terminal domain"/>
    <property type="match status" value="1"/>
</dbReference>
<dbReference type="UniPathway" id="UPA00219"/>
<dbReference type="GO" id="GO:0071555">
    <property type="term" value="P:cell wall organization"/>
    <property type="evidence" value="ECO:0007669"/>
    <property type="project" value="UniProtKB-KW"/>
</dbReference>
<evidence type="ECO:0000256" key="15">
    <source>
        <dbReference type="ARBA" id="ARBA00048914"/>
    </source>
</evidence>
<comment type="cofactor">
    <cofactor evidence="1 16">
        <name>FAD</name>
        <dbReference type="ChEBI" id="CHEBI:57692"/>
    </cofactor>
</comment>
<feature type="active site" description="Proton donor" evidence="16">
    <location>
        <position position="236"/>
    </location>
</feature>
<dbReference type="GO" id="GO:0008762">
    <property type="term" value="F:UDP-N-acetylmuramate dehydrogenase activity"/>
    <property type="evidence" value="ECO:0007669"/>
    <property type="project" value="UniProtKB-UniRule"/>
</dbReference>
<evidence type="ECO:0000313" key="18">
    <source>
        <dbReference type="EMBL" id="ATL88987.1"/>
    </source>
</evidence>
<evidence type="ECO:0000256" key="16">
    <source>
        <dbReference type="HAMAP-Rule" id="MF_00037"/>
    </source>
</evidence>
<keyword evidence="6 16" id="KW-0132">Cell division</keyword>
<feature type="active site" evidence="16">
    <location>
        <position position="306"/>
    </location>
</feature>
<evidence type="ECO:0000256" key="8">
    <source>
        <dbReference type="ARBA" id="ARBA00022827"/>
    </source>
</evidence>
<dbReference type="GO" id="GO:0005829">
    <property type="term" value="C:cytosol"/>
    <property type="evidence" value="ECO:0007669"/>
    <property type="project" value="TreeGrafter"/>
</dbReference>
<dbReference type="EMBL" id="CP023819">
    <property type="protein sequence ID" value="ATL88987.1"/>
    <property type="molecule type" value="Genomic_DNA"/>
</dbReference>
<evidence type="ECO:0000256" key="4">
    <source>
        <dbReference type="ARBA" id="ARBA00004752"/>
    </source>
</evidence>
<dbReference type="Pfam" id="PF02873">
    <property type="entry name" value="MurB_C"/>
    <property type="match status" value="1"/>
</dbReference>
<reference evidence="18 19" key="1">
    <citation type="submission" date="2017-10" db="EMBL/GenBank/DDBJ databases">
        <title>Complete Genome Sequence of Faecalibacterium prausnitzii isolated from the gut of healthy adult Indian.</title>
        <authorList>
            <person name="Bag S."/>
            <person name="Ghosh T.S."/>
            <person name="Das B."/>
        </authorList>
    </citation>
    <scope>NUCLEOTIDE SEQUENCE [LARGE SCALE GENOMIC DNA]</scope>
    <source>
        <strain evidence="18 19">Indica</strain>
    </source>
</reference>
<dbReference type="InterPro" id="IPR016167">
    <property type="entry name" value="FAD-bd_PCMH_sub1"/>
</dbReference>
<dbReference type="NCBIfam" id="TIGR00179">
    <property type="entry name" value="murB"/>
    <property type="match status" value="1"/>
</dbReference>
<keyword evidence="8 16" id="KW-0274">FAD</keyword>
<dbReference type="InterPro" id="IPR036635">
    <property type="entry name" value="MurB_C_sf"/>
</dbReference>
<dbReference type="InterPro" id="IPR011601">
    <property type="entry name" value="MurB_C"/>
</dbReference>
<dbReference type="Gene3D" id="3.30.43.10">
    <property type="entry name" value="Uridine Diphospho-n-acetylenolpyruvylglucosamine Reductase, domain 2"/>
    <property type="match status" value="1"/>
</dbReference>
<comment type="similarity">
    <text evidence="16">Belongs to the MurB family.</text>
</comment>
<evidence type="ECO:0000256" key="7">
    <source>
        <dbReference type="ARBA" id="ARBA00022630"/>
    </source>
</evidence>
<dbReference type="EC" id="1.3.1.98" evidence="16"/>
<evidence type="ECO:0000313" key="19">
    <source>
        <dbReference type="Proteomes" id="UP000223709"/>
    </source>
</evidence>
<keyword evidence="5 16" id="KW-0963">Cytoplasm</keyword>
<dbReference type="InterPro" id="IPR036318">
    <property type="entry name" value="FAD-bd_PCMH-like_sf"/>
</dbReference>
<dbReference type="PANTHER" id="PTHR21071:SF4">
    <property type="entry name" value="UDP-N-ACETYLENOLPYRUVOYLGLUCOSAMINE REDUCTASE"/>
    <property type="match status" value="1"/>
</dbReference>
<proteinExistence type="inferred from homology"/>
<evidence type="ECO:0000256" key="5">
    <source>
        <dbReference type="ARBA" id="ARBA00022490"/>
    </source>
</evidence>
<comment type="catalytic activity">
    <reaction evidence="15 16">
        <text>UDP-N-acetyl-alpha-D-muramate + NADP(+) = UDP-N-acetyl-3-O-(1-carboxyvinyl)-alpha-D-glucosamine + NADPH + H(+)</text>
        <dbReference type="Rhea" id="RHEA:12248"/>
        <dbReference type="ChEBI" id="CHEBI:15378"/>
        <dbReference type="ChEBI" id="CHEBI:57783"/>
        <dbReference type="ChEBI" id="CHEBI:58349"/>
        <dbReference type="ChEBI" id="CHEBI:68483"/>
        <dbReference type="ChEBI" id="CHEBI:70757"/>
        <dbReference type="EC" id="1.3.1.98"/>
    </reaction>
</comment>
<keyword evidence="12 16" id="KW-0560">Oxidoreductase</keyword>
<dbReference type="AlphaFoldDB" id="A0A291T762"/>
<evidence type="ECO:0000256" key="13">
    <source>
        <dbReference type="ARBA" id="ARBA00023306"/>
    </source>
</evidence>
<dbReference type="SUPFAM" id="SSF56176">
    <property type="entry name" value="FAD-binding/transporter-associated domain-like"/>
    <property type="match status" value="1"/>
</dbReference>
<keyword evidence="11 16" id="KW-0573">Peptidoglycan synthesis</keyword>
<feature type="domain" description="FAD-binding PCMH-type" evidence="17">
    <location>
        <begin position="28"/>
        <end position="207"/>
    </location>
</feature>
<sequence length="312" mass="33194">MERLKQQLQAEEIRFAENESLAAHCTFKIGGPADVFARPETEEQLCRVIALCKACGVKYYLLGNGSNILFEDAGYRGVVVDTTALKMGIGFLENVSHPGAEPGAVYDAVIAGAGLKLSALCKAALDSSLTGLEFAYGIPGTVGGAVYMNAGAYGGEMKDVLVSVTYLTKEGEIVTEDAANLDLSYRHSIFEENGGCILSAKFHLKRGDSAAIKARMDELMQKRVDKQPLDKPSAGSTFKRPVGAFAAALIDQCGLRGYRHGGAAVSEKHCGFVVNLGGATCADVLALCDEVRAVVKEKTGYDLEKEIRVVKA</sequence>
<dbReference type="InterPro" id="IPR016166">
    <property type="entry name" value="FAD-bd_PCMH"/>
</dbReference>
<dbReference type="GO" id="GO:0008360">
    <property type="term" value="P:regulation of cell shape"/>
    <property type="evidence" value="ECO:0007669"/>
    <property type="project" value="UniProtKB-KW"/>
</dbReference>
<dbReference type="NCBIfam" id="NF010480">
    <property type="entry name" value="PRK13905.1"/>
    <property type="match status" value="1"/>
</dbReference>
<evidence type="ECO:0000256" key="6">
    <source>
        <dbReference type="ARBA" id="ARBA00022618"/>
    </source>
</evidence>
<dbReference type="GO" id="GO:0071949">
    <property type="term" value="F:FAD binding"/>
    <property type="evidence" value="ECO:0007669"/>
    <property type="project" value="InterPro"/>
</dbReference>
<dbReference type="HAMAP" id="MF_00037">
    <property type="entry name" value="MurB"/>
    <property type="match status" value="1"/>
</dbReference>
<organism evidence="18 19">
    <name type="scientific">Faecalibacterium prausnitzii</name>
    <dbReference type="NCBI Taxonomy" id="853"/>
    <lineage>
        <taxon>Bacteria</taxon>
        <taxon>Bacillati</taxon>
        <taxon>Bacillota</taxon>
        <taxon>Clostridia</taxon>
        <taxon>Eubacteriales</taxon>
        <taxon>Oscillospiraceae</taxon>
        <taxon>Faecalibacterium</taxon>
    </lineage>
</organism>
<evidence type="ECO:0000256" key="11">
    <source>
        <dbReference type="ARBA" id="ARBA00022984"/>
    </source>
</evidence>
<evidence type="ECO:0000256" key="10">
    <source>
        <dbReference type="ARBA" id="ARBA00022960"/>
    </source>
</evidence>
<dbReference type="PANTHER" id="PTHR21071">
    <property type="entry name" value="UDP-N-ACETYLENOLPYRUVOYLGLUCOSAMINE REDUCTASE"/>
    <property type="match status" value="1"/>
</dbReference>
<keyword evidence="14 16" id="KW-0961">Cell wall biogenesis/degradation</keyword>
<dbReference type="GO" id="GO:0009252">
    <property type="term" value="P:peptidoglycan biosynthetic process"/>
    <property type="evidence" value="ECO:0007669"/>
    <property type="project" value="UniProtKB-UniRule"/>
</dbReference>
<dbReference type="GO" id="GO:0051301">
    <property type="term" value="P:cell division"/>
    <property type="evidence" value="ECO:0007669"/>
    <property type="project" value="UniProtKB-KW"/>
</dbReference>
<accession>A0A291T762</accession>
<evidence type="ECO:0000259" key="17">
    <source>
        <dbReference type="PROSITE" id="PS51387"/>
    </source>
</evidence>
<comment type="function">
    <text evidence="2 16">Cell wall formation.</text>
</comment>
<dbReference type="Proteomes" id="UP000223709">
    <property type="component" value="Chromosome"/>
</dbReference>
<gene>
    <name evidence="16" type="primary">murB</name>
    <name evidence="18" type="ORF">CRH10_00980</name>
</gene>
<feature type="active site" evidence="16">
    <location>
        <position position="186"/>
    </location>
</feature>
<keyword evidence="10 16" id="KW-0133">Cell shape</keyword>
<comment type="subcellular location">
    <subcellularLocation>
        <location evidence="3 16">Cytoplasm</location>
    </subcellularLocation>
</comment>
<evidence type="ECO:0000256" key="3">
    <source>
        <dbReference type="ARBA" id="ARBA00004496"/>
    </source>
</evidence>
<keyword evidence="13 16" id="KW-0131">Cell cycle</keyword>
<evidence type="ECO:0000256" key="14">
    <source>
        <dbReference type="ARBA" id="ARBA00023316"/>
    </source>
</evidence>
<keyword evidence="9 16" id="KW-0521">NADP</keyword>
<dbReference type="InterPro" id="IPR016169">
    <property type="entry name" value="FAD-bd_PCMH_sub2"/>
</dbReference>
<name>A0A291T762_9FIRM</name>
<dbReference type="InterPro" id="IPR003170">
    <property type="entry name" value="MurB"/>
</dbReference>
<keyword evidence="7 16" id="KW-0285">Flavoprotein</keyword>